<dbReference type="GeneID" id="4815257"/>
<accession>A0A6I8UFG7</accession>
<dbReference type="KEGG" id="dpo:4815257"/>
<dbReference type="Proteomes" id="UP000001819">
    <property type="component" value="Chromosome X"/>
</dbReference>
<dbReference type="eggNOG" id="ENOG502TD6F">
    <property type="taxonomic scope" value="Eukaryota"/>
</dbReference>
<feature type="compositionally biased region" description="Low complexity" evidence="1">
    <location>
        <begin position="108"/>
        <end position="118"/>
    </location>
</feature>
<keyword evidence="2" id="KW-1185">Reference proteome</keyword>
<feature type="region of interest" description="Disordered" evidence="1">
    <location>
        <begin position="161"/>
        <end position="187"/>
    </location>
</feature>
<reference evidence="3" key="1">
    <citation type="submission" date="2025-08" db="UniProtKB">
        <authorList>
            <consortium name="RefSeq"/>
        </authorList>
    </citation>
    <scope>IDENTIFICATION</scope>
    <source>
        <strain evidence="3">MV-25-SWS-2005</strain>
        <tissue evidence="3">Whole body</tissue>
    </source>
</reference>
<feature type="region of interest" description="Disordered" evidence="1">
    <location>
        <begin position="97"/>
        <end position="129"/>
    </location>
</feature>
<evidence type="ECO:0000313" key="3">
    <source>
        <dbReference type="RefSeq" id="XP_001354634.2"/>
    </source>
</evidence>
<dbReference type="RefSeq" id="XP_001354634.2">
    <property type="nucleotide sequence ID" value="XM_001354598.4"/>
</dbReference>
<dbReference type="ExpressionAtlas" id="Q29HS0">
    <property type="expression patterns" value="baseline"/>
</dbReference>
<dbReference type="Bgee" id="FBgn0070729">
    <property type="expression patterns" value="Expressed in female reproductive system and 1 other cell type or tissue"/>
</dbReference>
<gene>
    <name evidence="3" type="primary">Corp</name>
</gene>
<name>Q29HS0_DROPS</name>
<feature type="compositionally biased region" description="Basic and acidic residues" evidence="1">
    <location>
        <begin position="171"/>
        <end position="182"/>
    </location>
</feature>
<sequence>MLNMTDIKSCLKICFQGETSFIICEAENSYEEVIVQAMARFGIPETQKEALLLTNGNGYIFEPQLLEYFILLFPCPEITFHLRLSWQKLRRGHSLNQSIKRKRHTDQETTPTEQTLEQEQGKKEHQEEEYKPVAVYRQNCFLGSLPSSEAAPVRRQNCFLRERQPQQQLQREAEIHASREEPQQPQAKRLRLDVCAKPRRAASIAPLPAMRSIRI</sequence>
<proteinExistence type="predicted"/>
<accession>Q29HS0</accession>
<evidence type="ECO:0000313" key="2">
    <source>
        <dbReference type="Proteomes" id="UP000001819"/>
    </source>
</evidence>
<dbReference type="AlphaFoldDB" id="Q29HS0"/>
<feature type="compositionally biased region" description="Basic and acidic residues" evidence="1">
    <location>
        <begin position="119"/>
        <end position="129"/>
    </location>
</feature>
<protein>
    <submittedName>
        <fullName evidence="3">Uncharacterized protein Corp</fullName>
    </submittedName>
</protein>
<evidence type="ECO:0000256" key="1">
    <source>
        <dbReference type="SAM" id="MobiDB-lite"/>
    </source>
</evidence>
<dbReference type="HOGENOM" id="CLU_1300844_0_0_1"/>
<organism evidence="2 3">
    <name type="scientific">Drosophila pseudoobscura pseudoobscura</name>
    <name type="common">Fruit fly</name>
    <dbReference type="NCBI Taxonomy" id="46245"/>
    <lineage>
        <taxon>Eukaryota</taxon>
        <taxon>Metazoa</taxon>
        <taxon>Ecdysozoa</taxon>
        <taxon>Arthropoda</taxon>
        <taxon>Hexapoda</taxon>
        <taxon>Insecta</taxon>
        <taxon>Pterygota</taxon>
        <taxon>Neoptera</taxon>
        <taxon>Endopterygota</taxon>
        <taxon>Diptera</taxon>
        <taxon>Brachycera</taxon>
        <taxon>Muscomorpha</taxon>
        <taxon>Ephydroidea</taxon>
        <taxon>Drosophilidae</taxon>
        <taxon>Drosophila</taxon>
        <taxon>Sophophora</taxon>
    </lineage>
</organism>
<dbReference type="InParanoid" id="Q29HS0"/>